<feature type="region of interest" description="Disordered" evidence="1">
    <location>
        <begin position="90"/>
        <end position="110"/>
    </location>
</feature>
<gene>
    <name evidence="2" type="ORF">K466DRAFT_656948</name>
</gene>
<feature type="compositionally biased region" description="Low complexity" evidence="1">
    <location>
        <begin position="92"/>
        <end position="106"/>
    </location>
</feature>
<evidence type="ECO:0000313" key="2">
    <source>
        <dbReference type="EMBL" id="TFK79224.1"/>
    </source>
</evidence>
<dbReference type="AlphaFoldDB" id="A0A5C3NPJ2"/>
<sequence>MFLMAPDTFIISSRRRSWDWLLTSDSVGLLGSAVVARYVQATHPRSSTLQENICAVRAILDRADCITIPSHPASATIHLQIRWPTLQVPMHVSNSSSNKPSNPLSVKPRDPPQFDVELEERLLQDIVEEALSQGVMVTRAKRLRGQELVEVRPSIRLAVTAALSRKDCEKAASVVKAAFAKVVGRRR</sequence>
<name>A0A5C3NPJ2_9APHY</name>
<reference evidence="2 3" key="1">
    <citation type="journal article" date="2019" name="Nat. Ecol. Evol.">
        <title>Megaphylogeny resolves global patterns of mushroom evolution.</title>
        <authorList>
            <person name="Varga T."/>
            <person name="Krizsan K."/>
            <person name="Foldi C."/>
            <person name="Dima B."/>
            <person name="Sanchez-Garcia M."/>
            <person name="Sanchez-Ramirez S."/>
            <person name="Szollosi G.J."/>
            <person name="Szarkandi J.G."/>
            <person name="Papp V."/>
            <person name="Albert L."/>
            <person name="Andreopoulos W."/>
            <person name="Angelini C."/>
            <person name="Antonin V."/>
            <person name="Barry K.W."/>
            <person name="Bougher N.L."/>
            <person name="Buchanan P."/>
            <person name="Buyck B."/>
            <person name="Bense V."/>
            <person name="Catcheside P."/>
            <person name="Chovatia M."/>
            <person name="Cooper J."/>
            <person name="Damon W."/>
            <person name="Desjardin D."/>
            <person name="Finy P."/>
            <person name="Geml J."/>
            <person name="Haridas S."/>
            <person name="Hughes K."/>
            <person name="Justo A."/>
            <person name="Karasinski D."/>
            <person name="Kautmanova I."/>
            <person name="Kiss B."/>
            <person name="Kocsube S."/>
            <person name="Kotiranta H."/>
            <person name="LaButti K.M."/>
            <person name="Lechner B.E."/>
            <person name="Liimatainen K."/>
            <person name="Lipzen A."/>
            <person name="Lukacs Z."/>
            <person name="Mihaltcheva S."/>
            <person name="Morgado L.N."/>
            <person name="Niskanen T."/>
            <person name="Noordeloos M.E."/>
            <person name="Ohm R.A."/>
            <person name="Ortiz-Santana B."/>
            <person name="Ovrebo C."/>
            <person name="Racz N."/>
            <person name="Riley R."/>
            <person name="Savchenko A."/>
            <person name="Shiryaev A."/>
            <person name="Soop K."/>
            <person name="Spirin V."/>
            <person name="Szebenyi C."/>
            <person name="Tomsovsky M."/>
            <person name="Tulloss R.E."/>
            <person name="Uehling J."/>
            <person name="Grigoriev I.V."/>
            <person name="Vagvolgyi C."/>
            <person name="Papp T."/>
            <person name="Martin F.M."/>
            <person name="Miettinen O."/>
            <person name="Hibbett D.S."/>
            <person name="Nagy L.G."/>
        </authorList>
    </citation>
    <scope>NUCLEOTIDE SEQUENCE [LARGE SCALE GENOMIC DNA]</scope>
    <source>
        <strain evidence="2 3">HHB13444</strain>
    </source>
</reference>
<keyword evidence="3" id="KW-1185">Reference proteome</keyword>
<dbReference type="STRING" id="1314778.A0A5C3NPJ2"/>
<dbReference type="InParanoid" id="A0A5C3NPJ2"/>
<evidence type="ECO:0008006" key="4">
    <source>
        <dbReference type="Google" id="ProtNLM"/>
    </source>
</evidence>
<organism evidence="2 3">
    <name type="scientific">Polyporus arcularius HHB13444</name>
    <dbReference type="NCBI Taxonomy" id="1314778"/>
    <lineage>
        <taxon>Eukaryota</taxon>
        <taxon>Fungi</taxon>
        <taxon>Dikarya</taxon>
        <taxon>Basidiomycota</taxon>
        <taxon>Agaricomycotina</taxon>
        <taxon>Agaricomycetes</taxon>
        <taxon>Polyporales</taxon>
        <taxon>Polyporaceae</taxon>
        <taxon>Polyporus</taxon>
    </lineage>
</organism>
<proteinExistence type="predicted"/>
<dbReference type="Proteomes" id="UP000308197">
    <property type="component" value="Unassembled WGS sequence"/>
</dbReference>
<accession>A0A5C3NPJ2</accession>
<evidence type="ECO:0000256" key="1">
    <source>
        <dbReference type="SAM" id="MobiDB-lite"/>
    </source>
</evidence>
<protein>
    <recommendedName>
        <fullName evidence="4">Aminotransferase class I/classII domain-containing protein</fullName>
    </recommendedName>
</protein>
<evidence type="ECO:0000313" key="3">
    <source>
        <dbReference type="Proteomes" id="UP000308197"/>
    </source>
</evidence>
<dbReference type="EMBL" id="ML212117">
    <property type="protein sequence ID" value="TFK79224.1"/>
    <property type="molecule type" value="Genomic_DNA"/>
</dbReference>